<dbReference type="EMBL" id="CP051684">
    <property type="protein sequence ID" value="QJD93588.1"/>
    <property type="molecule type" value="Genomic_DNA"/>
</dbReference>
<feature type="domain" description="Zinc-ribbon" evidence="2">
    <location>
        <begin position="4"/>
        <end position="25"/>
    </location>
</feature>
<dbReference type="Proteomes" id="UP000503117">
    <property type="component" value="Chromosome"/>
</dbReference>
<proteinExistence type="predicted"/>
<reference evidence="3 4" key="1">
    <citation type="submission" date="2020-04" db="EMBL/GenBank/DDBJ databases">
        <title>Genome sequencing of novel species.</title>
        <authorList>
            <person name="Heo J."/>
            <person name="Kim S.-J."/>
            <person name="Kim J.-S."/>
            <person name="Hong S.-B."/>
            <person name="Kwon S.-W."/>
        </authorList>
    </citation>
    <scope>NUCLEOTIDE SEQUENCE [LARGE SCALE GENOMIC DNA]</scope>
    <source>
        <strain evidence="3 4">AF9R3</strain>
    </source>
</reference>
<feature type="transmembrane region" description="Helical" evidence="1">
    <location>
        <begin position="52"/>
        <end position="74"/>
    </location>
</feature>
<protein>
    <submittedName>
        <fullName evidence="3">Zinc-ribbon domain-containing protein</fullName>
    </submittedName>
</protein>
<dbReference type="RefSeq" id="WP_169114458.1">
    <property type="nucleotide sequence ID" value="NZ_CP051684.1"/>
</dbReference>
<evidence type="ECO:0000313" key="4">
    <source>
        <dbReference type="Proteomes" id="UP000503117"/>
    </source>
</evidence>
<organism evidence="3 4">
    <name type="scientific">Duganella dendranthematis</name>
    <dbReference type="NCBI Taxonomy" id="2728021"/>
    <lineage>
        <taxon>Bacteria</taxon>
        <taxon>Pseudomonadati</taxon>
        <taxon>Pseudomonadota</taxon>
        <taxon>Betaproteobacteria</taxon>
        <taxon>Burkholderiales</taxon>
        <taxon>Oxalobacteraceae</taxon>
        <taxon>Telluria group</taxon>
        <taxon>Duganella</taxon>
    </lineage>
</organism>
<keyword evidence="1" id="KW-1133">Transmembrane helix</keyword>
<keyword evidence="4" id="KW-1185">Reference proteome</keyword>
<evidence type="ECO:0000259" key="2">
    <source>
        <dbReference type="Pfam" id="PF13240"/>
    </source>
</evidence>
<accession>A0ABX6MHL3</accession>
<gene>
    <name evidence="3" type="ORF">HH213_28000</name>
</gene>
<dbReference type="InterPro" id="IPR026870">
    <property type="entry name" value="Zinc_ribbon_dom"/>
</dbReference>
<evidence type="ECO:0000256" key="1">
    <source>
        <dbReference type="SAM" id="Phobius"/>
    </source>
</evidence>
<name>A0ABX6MHL3_9BURK</name>
<keyword evidence="1" id="KW-0812">Transmembrane</keyword>
<evidence type="ECO:0000313" key="3">
    <source>
        <dbReference type="EMBL" id="QJD93588.1"/>
    </source>
</evidence>
<keyword evidence="1" id="KW-0472">Membrane</keyword>
<sequence>MTRFCTQCGTPADDDARFCEDCGAAFKPVAQAAAVQAVTLSPASTGRNSKRLAIAGASVTAVLLAGGVAAYLLADEQATPELFSQAIDHYYATSPAAAAKLLCVGGLQLNGEPVVLNSFESGRRGLMDELVAAGLYQPPAVQGGGGFMSLETYRYSRTEAGTRAVQNGRLCVAQGLRIKTVQLGHGQSGTQQVALFRYEFKQPEAWLTGKLAARAARALSLDEDHAAVMVLRDGKWIMTTDDPDVASMRAAGRGAMAPQPSLLQRVKGWFRTGNPLIGKWRITTISWLHNGVISFAADQASVGRPNEPVTYEVKGDTVVVRYTQRNASDVFTIQDDDHISILAGNDSLLLERVKE</sequence>
<dbReference type="Pfam" id="PF13240">
    <property type="entry name" value="Zn_Ribbon_1"/>
    <property type="match status" value="1"/>
</dbReference>